<evidence type="ECO:0000256" key="1">
    <source>
        <dbReference type="ARBA" id="ARBA00009013"/>
    </source>
</evidence>
<dbReference type="Proteomes" id="UP000251123">
    <property type="component" value="Unassembled WGS sequence"/>
</dbReference>
<reference evidence="4 31" key="5">
    <citation type="submission" date="2020-02" db="EMBL/GenBank/DDBJ databases">
        <title>Klebsiella pneumoniae genome sequencing and assembly.</title>
        <authorList>
            <person name="Starkova P.S."/>
            <person name="Sulyan O.S."/>
            <person name="Likholetova D.V."/>
            <person name="Ageevets V.A."/>
            <person name="Lazareva I.V."/>
            <person name="Sopova J.V."/>
            <person name="Sidorenko S.V."/>
        </authorList>
    </citation>
    <scope>NUCLEOTIDE SEQUENCE [LARGE SCALE GENOMIC DNA]</scope>
    <source>
        <strain evidence="4 31">2429</strain>
    </source>
</reference>
<dbReference type="EMBL" id="JAAKYD010000007">
    <property type="protein sequence ID" value="NGN72333.1"/>
    <property type="molecule type" value="Genomic_DNA"/>
</dbReference>
<evidence type="ECO:0000313" key="12">
    <source>
        <dbReference type="EMBL" id="STU49805.1"/>
    </source>
</evidence>
<dbReference type="InterPro" id="IPR002645">
    <property type="entry name" value="STAS_dom"/>
</dbReference>
<sequence length="113" mass="12524">MNVELHTEQGVKIIVPLVRRLDASVVQAFKQQVLEAIDPDTKNVLLDLSHVDFIDSSCLGALVSILKSVNGQGELALCSLNDTIKNLFKLTRMDRIFAIKETRQDALNAFTSL</sequence>
<evidence type="ECO:0000313" key="4">
    <source>
        <dbReference type="EMBL" id="NGN72333.1"/>
    </source>
</evidence>
<evidence type="ECO:0000313" key="14">
    <source>
        <dbReference type="EMBL" id="SXN32926.1"/>
    </source>
</evidence>
<dbReference type="NCBIfam" id="TIGR00377">
    <property type="entry name" value="ant_ant_sig"/>
    <property type="match status" value="1"/>
</dbReference>
<dbReference type="Proteomes" id="UP000325096">
    <property type="component" value="Chromosome"/>
</dbReference>
<dbReference type="EMBL" id="UKUT01000001">
    <property type="protein sequence ID" value="SYH24558.1"/>
    <property type="molecule type" value="Genomic_DNA"/>
</dbReference>
<evidence type="ECO:0000313" key="13">
    <source>
        <dbReference type="EMBL" id="STV07603.1"/>
    </source>
</evidence>
<dbReference type="Proteomes" id="UP000234439">
    <property type="component" value="Unassembled WGS sequence"/>
</dbReference>
<dbReference type="PANTHER" id="PTHR33495:SF2">
    <property type="entry name" value="ANTI-SIGMA FACTOR ANTAGONIST TM_1081-RELATED"/>
    <property type="match status" value="1"/>
</dbReference>
<dbReference type="EMBL" id="CAAHCC010000001">
    <property type="protein sequence ID" value="VGK69046.1"/>
    <property type="molecule type" value="Genomic_DNA"/>
</dbReference>
<evidence type="ECO:0000313" key="6">
    <source>
        <dbReference type="EMBL" id="QEP91482.1"/>
    </source>
</evidence>
<dbReference type="Proteomes" id="UP000254141">
    <property type="component" value="Unassembled WGS sequence"/>
</dbReference>
<dbReference type="CDD" id="cd07043">
    <property type="entry name" value="STAS_anti-anti-sigma_factors"/>
    <property type="match status" value="1"/>
</dbReference>
<dbReference type="Proteomes" id="UP000259975">
    <property type="component" value="Unassembled WGS sequence"/>
</dbReference>
<dbReference type="EMBL" id="FLDK01000009">
    <property type="protein sequence ID" value="SAT23302.1"/>
    <property type="molecule type" value="Genomic_DNA"/>
</dbReference>
<evidence type="ECO:0000313" key="16">
    <source>
        <dbReference type="EMBL" id="SYR34750.1"/>
    </source>
</evidence>
<reference evidence="6 29" key="4">
    <citation type="submission" date="2019-08" db="EMBL/GenBank/DDBJ databases">
        <title>Emergence of NDM-5-producing hypervirulent Klebsiella pneumoniae from clinical infections.</title>
        <authorList>
            <person name="Shen Z."/>
            <person name="Zhang H."/>
            <person name="Li M."/>
        </authorList>
    </citation>
    <scope>NUCLEOTIDE SEQUENCE [LARGE SCALE GENOMIC DNA]</scope>
    <source>
        <strain evidence="6 29">RJ18-06</strain>
    </source>
</reference>
<dbReference type="Gene3D" id="3.30.750.24">
    <property type="entry name" value="STAS domain"/>
    <property type="match status" value="1"/>
</dbReference>
<dbReference type="EMBL" id="UGKQ01000007">
    <property type="protein sequence ID" value="STS81606.1"/>
    <property type="molecule type" value="Genomic_DNA"/>
</dbReference>
<dbReference type="Proteomes" id="UP000254103">
    <property type="component" value="Unassembled WGS sequence"/>
</dbReference>
<dbReference type="SUPFAM" id="SSF52091">
    <property type="entry name" value="SpoIIaa-like"/>
    <property type="match status" value="1"/>
</dbReference>
<evidence type="ECO:0000256" key="2">
    <source>
        <dbReference type="RuleBase" id="RU003749"/>
    </source>
</evidence>
<evidence type="ECO:0000313" key="21">
    <source>
        <dbReference type="Proteomes" id="UP000251123"/>
    </source>
</evidence>
<dbReference type="Proteomes" id="UP000254938">
    <property type="component" value="Unassembled WGS sequence"/>
</dbReference>
<dbReference type="EMBL" id="ULCI01000005">
    <property type="protein sequence ID" value="SYR34750.1"/>
    <property type="molecule type" value="Genomic_DNA"/>
</dbReference>
<dbReference type="Pfam" id="PF01740">
    <property type="entry name" value="STAS"/>
    <property type="match status" value="1"/>
</dbReference>
<dbReference type="EMBL" id="UASO01000003">
    <property type="protein sequence ID" value="SQC10159.1"/>
    <property type="molecule type" value="Genomic_DNA"/>
</dbReference>
<dbReference type="InterPro" id="IPR036513">
    <property type="entry name" value="STAS_dom_sf"/>
</dbReference>
<evidence type="ECO:0000313" key="23">
    <source>
        <dbReference type="Proteomes" id="UP000254141"/>
    </source>
</evidence>
<dbReference type="RefSeq" id="WP_004179242.1">
    <property type="nucleotide sequence ID" value="NZ_AP018750.1"/>
</dbReference>
<dbReference type="EMBL" id="UGLU01000001">
    <property type="protein sequence ID" value="STU49805.1"/>
    <property type="molecule type" value="Genomic_DNA"/>
</dbReference>
<evidence type="ECO:0000313" key="8">
    <source>
        <dbReference type="EMBL" id="SPX54241.1"/>
    </source>
</evidence>
<dbReference type="EMBL" id="NCMJ01000145">
    <property type="protein sequence ID" value="PLE25011.1"/>
    <property type="molecule type" value="Genomic_DNA"/>
</dbReference>
<name>A0A0C7KGK1_KLEPN</name>
<evidence type="ECO:0000313" key="31">
    <source>
        <dbReference type="Proteomes" id="UP000479475"/>
    </source>
</evidence>
<dbReference type="EMBL" id="UGLJ01000002">
    <property type="protein sequence ID" value="STT92642.1"/>
    <property type="molecule type" value="Genomic_DNA"/>
</dbReference>
<organism evidence="14 28">
    <name type="scientific">Klebsiella pneumoniae</name>
    <dbReference type="NCBI Taxonomy" id="573"/>
    <lineage>
        <taxon>Bacteria</taxon>
        <taxon>Pseudomonadati</taxon>
        <taxon>Pseudomonadota</taxon>
        <taxon>Gammaproteobacteria</taxon>
        <taxon>Enterobacterales</taxon>
        <taxon>Enterobacteriaceae</taxon>
        <taxon>Klebsiella/Raoultella group</taxon>
        <taxon>Klebsiella</taxon>
        <taxon>Klebsiella pneumoniae complex</taxon>
    </lineage>
</organism>
<evidence type="ECO:0000313" key="11">
    <source>
        <dbReference type="EMBL" id="STT92642.1"/>
    </source>
</evidence>
<evidence type="ECO:0000313" key="29">
    <source>
        <dbReference type="Proteomes" id="UP000325096"/>
    </source>
</evidence>
<dbReference type="Proteomes" id="UP000376235">
    <property type="component" value="Unassembled WGS sequence"/>
</dbReference>
<dbReference type="Proteomes" id="UP000254387">
    <property type="component" value="Unassembled WGS sequence"/>
</dbReference>
<proteinExistence type="inferred from homology"/>
<dbReference type="Proteomes" id="UP000258253">
    <property type="component" value="Unassembled WGS sequence"/>
</dbReference>
<protein>
    <recommendedName>
        <fullName evidence="2">Anti-sigma factor antagonist</fullName>
    </recommendedName>
</protein>
<evidence type="ECO:0000313" key="30">
    <source>
        <dbReference type="Proteomes" id="UP000376235"/>
    </source>
</evidence>
<dbReference type="Proteomes" id="UP000258673">
    <property type="component" value="Unassembled WGS sequence"/>
</dbReference>
<evidence type="ECO:0000313" key="10">
    <source>
        <dbReference type="EMBL" id="STS81606.1"/>
    </source>
</evidence>
<evidence type="ECO:0000313" key="7">
    <source>
        <dbReference type="EMBL" id="SAT23302.1"/>
    </source>
</evidence>
<feature type="domain" description="STAS" evidence="3">
    <location>
        <begin position="13"/>
        <end position="110"/>
    </location>
</feature>
<dbReference type="PROSITE" id="PS50801">
    <property type="entry name" value="STAS"/>
    <property type="match status" value="1"/>
</dbReference>
<evidence type="ECO:0000313" key="20">
    <source>
        <dbReference type="Proteomes" id="UP000250675"/>
    </source>
</evidence>
<dbReference type="GO" id="GO:0043856">
    <property type="term" value="F:anti-sigma factor antagonist activity"/>
    <property type="evidence" value="ECO:0007669"/>
    <property type="project" value="InterPro"/>
</dbReference>
<dbReference type="PANTHER" id="PTHR33495">
    <property type="entry name" value="ANTI-SIGMA FACTOR ANTAGONIST TM_1081-RELATED-RELATED"/>
    <property type="match status" value="1"/>
</dbReference>
<evidence type="ECO:0000313" key="26">
    <source>
        <dbReference type="Proteomes" id="UP000258253"/>
    </source>
</evidence>
<evidence type="ECO:0000313" key="19">
    <source>
        <dbReference type="Proteomes" id="UP000234439"/>
    </source>
</evidence>
<dbReference type="Proteomes" id="UP000077826">
    <property type="component" value="Unassembled WGS sequence"/>
</dbReference>
<evidence type="ECO:0000313" key="25">
    <source>
        <dbReference type="Proteomes" id="UP000254938"/>
    </source>
</evidence>
<evidence type="ECO:0000313" key="18">
    <source>
        <dbReference type="Proteomes" id="UP000077826"/>
    </source>
</evidence>
<reference evidence="26 27" key="3">
    <citation type="submission" date="2018-08" db="EMBL/GenBank/DDBJ databases">
        <authorList>
            <consortium name="Pathogen Informatics"/>
        </authorList>
    </citation>
    <scope>NUCLEOTIDE SEQUENCE [LARGE SCALE GENOMIC DNA]</scope>
    <source>
        <strain evidence="17 30">5012STDY7626430</strain>
        <strain evidence="14 28">EuSCAPE_AT029</strain>
        <strain evidence="16 26">EuSCAPE_HU047</strain>
        <strain evidence="15 27">EuSCAPE_IT093</strain>
        <strain evidence="18">k480</strain>
        <strain evidence="7">K480</strain>
    </source>
</reference>
<dbReference type="EMBL" id="UASN01000015">
    <property type="protein sequence ID" value="SPX54241.1"/>
    <property type="molecule type" value="Genomic_DNA"/>
</dbReference>
<reference evidence="5 19" key="1">
    <citation type="journal article" date="2017" name="J. Infect. Dis.">
        <title>An Analysis of the Epidemic of Klebsiella pneumoniae Carbapenemase-Producing K. pneumoniae: Convergence of Two Evolutionary Mechanisms Creates the Perfect Storm.</title>
        <authorList>
            <person name="Rojas L.J."/>
            <person name="Weinstock G.M."/>
            <person name="De La Cadena E."/>
            <person name="Diaz L."/>
            <person name="Rios R."/>
            <person name="Hanson B.M."/>
            <person name="Brown J.S."/>
            <person name="Vats P."/>
            <person name="Phillips D.S."/>
            <person name="Nguyen H."/>
            <person name="Hujer K.M."/>
            <person name="Correa A."/>
            <person name="Adams M.D."/>
            <person name="Perez F."/>
            <person name="Sodergren E."/>
            <person name="Narechania A."/>
            <person name="Planet P.J."/>
            <person name="Villegas M.V."/>
            <person name="Bonomo R.A."/>
            <person name="Arias C.A."/>
        </authorList>
    </citation>
    <scope>NUCLEOTIDE SEQUENCE [LARGE SCALE GENOMIC DNA]</scope>
    <source>
        <strain evidence="5 19">COL-Kpn30</strain>
    </source>
</reference>
<dbReference type="Proteomes" id="UP000250675">
    <property type="component" value="Unassembled WGS sequence"/>
</dbReference>
<dbReference type="InterPro" id="IPR003658">
    <property type="entry name" value="Anti-sigma_ant"/>
</dbReference>
<reference evidence="20 21" key="2">
    <citation type="submission" date="2018-06" db="EMBL/GenBank/DDBJ databases">
        <authorList>
            <consortium name="Pathogen Informatics"/>
            <person name="Doyle S."/>
        </authorList>
    </citation>
    <scope>NUCLEOTIDE SEQUENCE [LARGE SCALE GENOMIC DNA]</scope>
    <source>
        <strain evidence="12 23">NCTC5051</strain>
        <strain evidence="11 22">NCTC5052</strain>
        <strain evidence="13 24">NCTC5053</strain>
        <strain evidence="10 25">NCTC9140</strain>
        <strain evidence="8 21">NCTC9601</strain>
        <strain evidence="9 20">NCTC9645</strain>
    </source>
</reference>
<comment type="similarity">
    <text evidence="1 2">Belongs to the anti-sigma-factor antagonist family.</text>
</comment>
<evidence type="ECO:0000313" key="27">
    <source>
        <dbReference type="Proteomes" id="UP000258673"/>
    </source>
</evidence>
<evidence type="ECO:0000313" key="15">
    <source>
        <dbReference type="EMBL" id="SYH24558.1"/>
    </source>
</evidence>
<evidence type="ECO:0000313" key="22">
    <source>
        <dbReference type="Proteomes" id="UP000254103"/>
    </source>
</evidence>
<evidence type="ECO:0000313" key="28">
    <source>
        <dbReference type="Proteomes" id="UP000259975"/>
    </source>
</evidence>
<evidence type="ECO:0000313" key="24">
    <source>
        <dbReference type="Proteomes" id="UP000254387"/>
    </source>
</evidence>
<dbReference type="EMBL" id="UGMN01000004">
    <property type="protein sequence ID" value="STV07603.1"/>
    <property type="molecule type" value="Genomic_DNA"/>
</dbReference>
<evidence type="ECO:0000313" key="17">
    <source>
        <dbReference type="EMBL" id="VGK69046.1"/>
    </source>
</evidence>
<dbReference type="Proteomes" id="UP000479475">
    <property type="component" value="Unassembled WGS sequence"/>
</dbReference>
<dbReference type="AlphaFoldDB" id="A0A0C7KGK1"/>
<gene>
    <name evidence="5" type="ORF">B6I68_24885</name>
    <name evidence="6" type="ORF">FZ929_07460</name>
    <name evidence="4" type="ORF">G4V31_09310</name>
    <name evidence="12" type="ORF">NCTC5051_01749</name>
    <name evidence="11" type="ORF">NCTC5052_01022</name>
    <name evidence="13" type="ORF">NCTC5053_02009</name>
    <name evidence="10" type="ORF">NCTC9140_03346</name>
    <name evidence="8" type="ORF">NCTC9601_01378</name>
    <name evidence="9" type="ORF">NCTC9645_00346</name>
    <name evidence="7" type="ORF">SAMEA2273558_03642</name>
    <name evidence="14" type="ORF">SAMEA3499901_03973</name>
    <name evidence="15" type="ORF">SAMEA3515122_00129</name>
    <name evidence="16" type="ORF">SAMEA3538828_01467</name>
    <name evidence="17" type="ORF">SAMEA4873632_00498</name>
</gene>
<dbReference type="KEGG" id="kpx:PMK1_03336"/>
<dbReference type="EMBL" id="UKGE01000016">
    <property type="protein sequence ID" value="SXN32926.1"/>
    <property type="molecule type" value="Genomic_DNA"/>
</dbReference>
<dbReference type="EMBL" id="CP043669">
    <property type="protein sequence ID" value="QEP91482.1"/>
    <property type="molecule type" value="Genomic_DNA"/>
</dbReference>
<evidence type="ECO:0000313" key="9">
    <source>
        <dbReference type="EMBL" id="SQC10159.1"/>
    </source>
</evidence>
<evidence type="ECO:0000259" key="3">
    <source>
        <dbReference type="PROSITE" id="PS50801"/>
    </source>
</evidence>
<accession>A0A0C7KGK1</accession>
<evidence type="ECO:0000313" key="5">
    <source>
        <dbReference type="EMBL" id="PLE25011.1"/>
    </source>
</evidence>